<evidence type="ECO:0000256" key="2">
    <source>
        <dbReference type="ARBA" id="ARBA00023004"/>
    </source>
</evidence>
<sequence>MDETKFLELADAELNRLQDAIESESDDAECTRSGNVLSIVTDDGPEVVVNIQTPMREIWLASLRGGYHFRLEGGVWKERRTGETLEARLRAAMKP</sequence>
<dbReference type="PANTHER" id="PTHR16821:SF2">
    <property type="entry name" value="FRATAXIN, MITOCHONDRIAL"/>
    <property type="match status" value="1"/>
</dbReference>
<protein>
    <submittedName>
        <fullName evidence="3">Protein CyaY</fullName>
    </submittedName>
</protein>
<dbReference type="PANTHER" id="PTHR16821">
    <property type="entry name" value="FRATAXIN"/>
    <property type="match status" value="1"/>
</dbReference>
<evidence type="ECO:0000313" key="4">
    <source>
        <dbReference type="Proteomes" id="UP000271003"/>
    </source>
</evidence>
<evidence type="ECO:0000256" key="1">
    <source>
        <dbReference type="ARBA" id="ARBA00008183"/>
    </source>
</evidence>
<gene>
    <name evidence="3" type="primary">cyaY</name>
    <name evidence="3" type="ORF">SUTMEG_03210</name>
</gene>
<dbReference type="GO" id="GO:0016226">
    <property type="term" value="P:iron-sulfur cluster assembly"/>
    <property type="evidence" value="ECO:0007669"/>
    <property type="project" value="InterPro"/>
</dbReference>
<keyword evidence="4" id="KW-1185">Reference proteome</keyword>
<dbReference type="EMBL" id="AP018786">
    <property type="protein sequence ID" value="BBF22430.1"/>
    <property type="molecule type" value="Genomic_DNA"/>
</dbReference>
<accession>A0A2Z6I940</accession>
<name>A0A2Z6I940_9BURK</name>
<dbReference type="InterPro" id="IPR036524">
    <property type="entry name" value="Frataxin/CyaY_sf"/>
</dbReference>
<dbReference type="SUPFAM" id="SSF55387">
    <property type="entry name" value="Frataxin/Nqo15-like"/>
    <property type="match status" value="1"/>
</dbReference>
<dbReference type="NCBIfam" id="TIGR03421">
    <property type="entry name" value="FeS_CyaY"/>
    <property type="match status" value="1"/>
</dbReference>
<dbReference type="Gene3D" id="3.30.920.10">
    <property type="entry name" value="Frataxin/CyaY"/>
    <property type="match status" value="1"/>
</dbReference>
<dbReference type="InterPro" id="IPR002908">
    <property type="entry name" value="Frataxin/CyaY"/>
</dbReference>
<comment type="similarity">
    <text evidence="1">Belongs to the frataxin family.</text>
</comment>
<dbReference type="GO" id="GO:0005829">
    <property type="term" value="C:cytosol"/>
    <property type="evidence" value="ECO:0007669"/>
    <property type="project" value="TreeGrafter"/>
</dbReference>
<dbReference type="PROSITE" id="PS50810">
    <property type="entry name" value="FRATAXIN_2"/>
    <property type="match status" value="1"/>
</dbReference>
<evidence type="ECO:0000313" key="3">
    <source>
        <dbReference type="EMBL" id="BBF22430.1"/>
    </source>
</evidence>
<dbReference type="RefSeq" id="WP_120176128.1">
    <property type="nucleotide sequence ID" value="NZ_AP018786.1"/>
</dbReference>
<organism evidence="3 4">
    <name type="scientific">Sutterella megalosphaeroides</name>
    <dbReference type="NCBI Taxonomy" id="2494234"/>
    <lineage>
        <taxon>Bacteria</taxon>
        <taxon>Pseudomonadati</taxon>
        <taxon>Pseudomonadota</taxon>
        <taxon>Betaproteobacteria</taxon>
        <taxon>Burkholderiales</taxon>
        <taxon>Sutterellaceae</taxon>
        <taxon>Sutterella</taxon>
    </lineage>
</organism>
<reference evidence="3 4" key="1">
    <citation type="journal article" date="2018" name="Int. J. Syst. Evol. Microbiol.">
        <title>Mesosutterella multiformis gen. nov., sp. nov., a member of the family Sutterellaceae and Sutterella megalosphaeroides sp. nov., isolated from human faeces.</title>
        <authorList>
            <person name="Sakamoto M."/>
            <person name="Ikeyama N."/>
            <person name="Kunihiro T."/>
            <person name="Iino T."/>
            <person name="Yuki M."/>
            <person name="Ohkuma M."/>
        </authorList>
    </citation>
    <scope>NUCLEOTIDE SEQUENCE [LARGE SCALE GENOMIC DNA]</scope>
    <source>
        <strain evidence="3 4">6FBBBH3</strain>
    </source>
</reference>
<dbReference type="KEGG" id="sutt:SUTMEG_03210"/>
<dbReference type="AlphaFoldDB" id="A0A2Z6I940"/>
<dbReference type="Pfam" id="PF01491">
    <property type="entry name" value="Frataxin_Cyay"/>
    <property type="match status" value="1"/>
</dbReference>
<dbReference type="GO" id="GO:0008198">
    <property type="term" value="F:ferrous iron binding"/>
    <property type="evidence" value="ECO:0007669"/>
    <property type="project" value="TreeGrafter"/>
</dbReference>
<proteinExistence type="inferred from homology"/>
<dbReference type="SMART" id="SM01219">
    <property type="entry name" value="Frataxin_Cyay"/>
    <property type="match status" value="1"/>
</dbReference>
<dbReference type="GO" id="GO:0008199">
    <property type="term" value="F:ferric iron binding"/>
    <property type="evidence" value="ECO:0007669"/>
    <property type="project" value="InterPro"/>
</dbReference>
<dbReference type="OrthoDB" id="285675at2"/>
<keyword evidence="2" id="KW-0408">Iron</keyword>
<dbReference type="Proteomes" id="UP000271003">
    <property type="component" value="Chromosome"/>
</dbReference>